<organism evidence="1 2">
    <name type="scientific">Cerrena zonata</name>
    <dbReference type="NCBI Taxonomy" id="2478898"/>
    <lineage>
        <taxon>Eukaryota</taxon>
        <taxon>Fungi</taxon>
        <taxon>Dikarya</taxon>
        <taxon>Basidiomycota</taxon>
        <taxon>Agaricomycotina</taxon>
        <taxon>Agaricomycetes</taxon>
        <taxon>Polyporales</taxon>
        <taxon>Cerrenaceae</taxon>
        <taxon>Cerrena</taxon>
    </lineage>
</organism>
<comment type="caution">
    <text evidence="1">The sequence shown here is derived from an EMBL/GenBank/DDBJ whole genome shotgun (WGS) entry which is preliminary data.</text>
</comment>
<sequence>MSTPPRFQVIQQTATSLSSTLRGLQARASPYGGPVATYYAAYCDLMTKLHDIVLPSACETSNFLVSNIFGELLRQGATSTEKKDAIDRFRNNLSRKISPVRNLQQEMEQLCNGLNHGALQSFQGNPNAIANQFETIIGAIRSINMFYDRIQLFCSQFRAKIDQGASITAEIQQETRWLAAVAADYRMFNPTL</sequence>
<evidence type="ECO:0000313" key="1">
    <source>
        <dbReference type="EMBL" id="KAK7683285.1"/>
    </source>
</evidence>
<name>A0AAW0FWL0_9APHY</name>
<reference evidence="1 2" key="1">
    <citation type="submission" date="2022-09" db="EMBL/GenBank/DDBJ databases">
        <authorList>
            <person name="Palmer J.M."/>
        </authorList>
    </citation>
    <scope>NUCLEOTIDE SEQUENCE [LARGE SCALE GENOMIC DNA]</scope>
    <source>
        <strain evidence="1 2">DSM 7382</strain>
    </source>
</reference>
<proteinExistence type="predicted"/>
<gene>
    <name evidence="1" type="ORF">QCA50_013547</name>
</gene>
<dbReference type="Proteomes" id="UP001385951">
    <property type="component" value="Unassembled WGS sequence"/>
</dbReference>
<evidence type="ECO:0000313" key="2">
    <source>
        <dbReference type="Proteomes" id="UP001385951"/>
    </source>
</evidence>
<accession>A0AAW0FWL0</accession>
<dbReference type="EMBL" id="JASBNA010000031">
    <property type="protein sequence ID" value="KAK7683285.1"/>
    <property type="molecule type" value="Genomic_DNA"/>
</dbReference>
<protein>
    <submittedName>
        <fullName evidence="1">Uncharacterized protein</fullName>
    </submittedName>
</protein>
<keyword evidence="2" id="KW-1185">Reference proteome</keyword>
<dbReference type="AlphaFoldDB" id="A0AAW0FWL0"/>